<organism evidence="2 3">
    <name type="scientific">Folsomia candida</name>
    <name type="common">Springtail</name>
    <dbReference type="NCBI Taxonomy" id="158441"/>
    <lineage>
        <taxon>Eukaryota</taxon>
        <taxon>Metazoa</taxon>
        <taxon>Ecdysozoa</taxon>
        <taxon>Arthropoda</taxon>
        <taxon>Hexapoda</taxon>
        <taxon>Collembola</taxon>
        <taxon>Entomobryomorpha</taxon>
        <taxon>Isotomoidea</taxon>
        <taxon>Isotomidae</taxon>
        <taxon>Proisotominae</taxon>
        <taxon>Folsomia</taxon>
    </lineage>
</organism>
<keyword evidence="1" id="KW-0472">Membrane</keyword>
<reference evidence="2 3" key="1">
    <citation type="submission" date="2015-12" db="EMBL/GenBank/DDBJ databases">
        <title>The genome of Folsomia candida.</title>
        <authorList>
            <person name="Faddeeva A."/>
            <person name="Derks M.F."/>
            <person name="Anvar Y."/>
            <person name="Smit S."/>
            <person name="Van Straalen N."/>
            <person name="Roelofs D."/>
        </authorList>
    </citation>
    <scope>NUCLEOTIDE SEQUENCE [LARGE SCALE GENOMIC DNA]</scope>
    <source>
        <strain evidence="2 3">VU population</strain>
        <tissue evidence="2">Whole body</tissue>
    </source>
</reference>
<name>A0A226D443_FOLCA</name>
<evidence type="ECO:0000313" key="3">
    <source>
        <dbReference type="Proteomes" id="UP000198287"/>
    </source>
</evidence>
<sequence length="252" mass="28641">MIITVRSFIFGIPIAGIFSASYGLTPTFFVARKYLPPHLYSTFFCKAVIFLTAQILTISTGAEISRMLPLFFLCYGLVFQALRNFVSFLNTVYQLNFFPSKFALISESYSQLQILINVRFAISRSHDYFLYAVGIWLSVLANYSTLVAYPIIPGDMYPVFPAAAVLILMIIQVLLQAVVQVEVGIEDFLKKLKDSVPPRERLMKRKVAALHPLRLRIGINNFNLVQVGRNTAREYYEIIWNMTVNAVLAFPI</sequence>
<keyword evidence="3" id="KW-1185">Reference proteome</keyword>
<accession>A0A226D443</accession>
<evidence type="ECO:0000313" key="2">
    <source>
        <dbReference type="EMBL" id="OXA39634.1"/>
    </source>
</evidence>
<feature type="transmembrane region" description="Helical" evidence="1">
    <location>
        <begin position="158"/>
        <end position="181"/>
    </location>
</feature>
<dbReference type="EMBL" id="LNIX01000037">
    <property type="protein sequence ID" value="OXA39634.1"/>
    <property type="molecule type" value="Genomic_DNA"/>
</dbReference>
<dbReference type="AlphaFoldDB" id="A0A226D443"/>
<keyword evidence="1" id="KW-0812">Transmembrane</keyword>
<feature type="transmembrane region" description="Helical" evidence="1">
    <location>
        <begin position="68"/>
        <end position="86"/>
    </location>
</feature>
<feature type="transmembrane region" description="Helical" evidence="1">
    <location>
        <begin position="37"/>
        <end position="56"/>
    </location>
</feature>
<comment type="caution">
    <text evidence="2">The sequence shown here is derived from an EMBL/GenBank/DDBJ whole genome shotgun (WGS) entry which is preliminary data.</text>
</comment>
<protein>
    <submittedName>
        <fullName evidence="2">Uncharacterized protein</fullName>
    </submittedName>
</protein>
<dbReference type="Proteomes" id="UP000198287">
    <property type="component" value="Unassembled WGS sequence"/>
</dbReference>
<gene>
    <name evidence="2" type="ORF">Fcan01_25425</name>
</gene>
<feature type="transmembrane region" description="Helical" evidence="1">
    <location>
        <begin position="128"/>
        <end position="152"/>
    </location>
</feature>
<keyword evidence="1" id="KW-1133">Transmembrane helix</keyword>
<feature type="transmembrane region" description="Helical" evidence="1">
    <location>
        <begin position="7"/>
        <end position="31"/>
    </location>
</feature>
<proteinExistence type="predicted"/>
<evidence type="ECO:0000256" key="1">
    <source>
        <dbReference type="SAM" id="Phobius"/>
    </source>
</evidence>